<keyword evidence="1" id="KW-0812">Transmembrane</keyword>
<dbReference type="Proteomes" id="UP000576082">
    <property type="component" value="Unassembled WGS sequence"/>
</dbReference>
<gene>
    <name evidence="3" type="ORF">HHU12_16075</name>
</gene>
<dbReference type="InterPro" id="IPR003672">
    <property type="entry name" value="CobN/Mg_chltase"/>
</dbReference>
<evidence type="ECO:0000313" key="4">
    <source>
        <dbReference type="Proteomes" id="UP000576082"/>
    </source>
</evidence>
<reference evidence="3 4" key="1">
    <citation type="submission" date="2020-04" db="EMBL/GenBank/DDBJ databases">
        <title>Flammeovirga sp. SR4, a novel species isolated from seawater.</title>
        <authorList>
            <person name="Wang X."/>
        </authorList>
    </citation>
    <scope>NUCLEOTIDE SEQUENCE [LARGE SCALE GENOMIC DNA]</scope>
    <source>
        <strain evidence="3 4">ATCC 23126</strain>
    </source>
</reference>
<organism evidence="3 4">
    <name type="scientific">Flammeovirga aprica JL-4</name>
    <dbReference type="NCBI Taxonomy" id="694437"/>
    <lineage>
        <taxon>Bacteria</taxon>
        <taxon>Pseudomonadati</taxon>
        <taxon>Bacteroidota</taxon>
        <taxon>Cytophagia</taxon>
        <taxon>Cytophagales</taxon>
        <taxon>Flammeovirgaceae</taxon>
        <taxon>Flammeovirga</taxon>
    </lineage>
</organism>
<name>A0A7X9RVJ5_9BACT</name>
<proteinExistence type="predicted"/>
<keyword evidence="1" id="KW-1133">Transmembrane helix</keyword>
<dbReference type="Pfam" id="PF02514">
    <property type="entry name" value="CobN-Mg_chel"/>
    <property type="match status" value="1"/>
</dbReference>
<feature type="transmembrane region" description="Helical" evidence="1">
    <location>
        <begin position="12"/>
        <end position="30"/>
    </location>
</feature>
<protein>
    <submittedName>
        <fullName evidence="3">Cobaltochelatase subunit CobN</fullName>
    </submittedName>
</protein>
<sequence length="1403" mass="157589">MKFIKKNKKQILKSSAVLLVTLMMYLYYATQVSVTQIAFISFSEFQLSKINKVNNSEWINITSLSKKNISDATSYDVIYLFGRGLSLSADEQRELMKASHMGTKVYVYASNNDAYNMISNIGSVSALEIEAYLDNGGEDNYHQLLNYTRVNVDKKAWFLPEVKPVEEIPEDAYLSMGTTKAFTELAKVIENQKKNNTYKEGQPTVALLTSVPGPFNANPEHIFDLQKALFDRGLNVITITSHTQRIRMMKEVSPDLVVYLPHGRLAGHSREDVSQWLKEHNIPVLSPLSIFQKKEDWEKSQKGMSGGMLSMSVVLPELDGAVAPYAFAVEMKDESGFLKFKGIPERIDRLADMCKNYIDIKQKPKSEQKIAIYYFKGPGMNAMVASNLEVEQSLYNTLKMLKAQGFKVDNMPKNQKDFHEMIQKNGLVLGPYAKGKFDDFVKTADPVLVDTANYQLWTAKDLTKSAYGEVVKKFGEAPGEYLSVKEKDNAYIAVSRLDFGNVVLLPQPMPGLGDDSFKLVHGAKAAPPHPYVASYLWTKNDFKADAIIHFGTHGSLEFTPGKQVGLSSNDWSDALIGSTPHFYVYTISNIGEGIIAKRRSYATTVTHMTAPFTEGEIYSDLKKLEEKLDKFYSVENPNLKKKYKTSAVEIARQMKIDEDLQLDFSGDVSDSTLFAISQYVEEIGNSKVANGLYSLGRSYTEKQLNETALLMSLDPIAYSLAQLDVADGIIDQKKSEDARYFDKHYRQPTKAILQKLLSNRLSIAQAKNQLIKQERLDKIKAWEEKQQKAKMHAMAHAKKKVDGKSGASQVKKKLDIPKDELLKQRAEAQKKSAIARKGMLYAQNVENVFVGLENVLKSKENLKISTQQEQLALVNGIKGGHILPTSGGDPIANAYAVPTGRNLYSIDAEATPSKESWELGKSLGKKLLEQHFAKNGEYPKKVSFTLWASSFIETEGATFAEILYLLGVEPVRGPFGKVMDVQLIPSEELDRPRIDVVVQTAGQFRDLAASRMFLINKAVKLAANADEIVTNFVKEGVAEAERFLKEKGMSPQKAQRFAADRVFGGVNGNYGTNIMGLVEKGDRWESEDQIASTYINNMGAVYGEEDWGEFAEGIFEAALQNTDVVVQPRQSNTWGGLSLDHVYEFMGGLSMAVRHTTGKDPDAYFNDYRNANNVKIQSVKEALMVEARSTLLNPKYLKGMMKEGATSAENVAETIRNTYGWNVMKPNEIENHLWDDLMEVLVEDKYNLKTQDFFEKENPYALEEVTAVMLETIRKGYWKASQAQIEKLVEVHQEMIDKHNAGCSEFVCDNMKLKDFIVENSTNQQLKESYQQQIAKVRELPSKQQTEAKEEKKSIQLEKEVIQEETVDQPKDNQESLSNSEISIALGVIALLLLLIAVYYKVK</sequence>
<keyword evidence="1" id="KW-0472">Membrane</keyword>
<evidence type="ECO:0000313" key="3">
    <source>
        <dbReference type="EMBL" id="NME69495.1"/>
    </source>
</evidence>
<dbReference type="PANTHER" id="PTHR44119:SF1">
    <property type="entry name" value="MAGNESIUM-CHELATASE SUBUNIT CHLH, CHLOROPLASTIC"/>
    <property type="match status" value="1"/>
</dbReference>
<comment type="caution">
    <text evidence="3">The sequence shown here is derived from an EMBL/GenBank/DDBJ whole genome shotgun (WGS) entry which is preliminary data.</text>
</comment>
<dbReference type="RefSeq" id="WP_169657769.1">
    <property type="nucleotide sequence ID" value="NZ_JABANE010000042.1"/>
</dbReference>
<feature type="domain" description="CobN/magnesium chelatase" evidence="2">
    <location>
        <begin position="131"/>
        <end position="1284"/>
    </location>
</feature>
<dbReference type="PANTHER" id="PTHR44119">
    <property type="entry name" value="MAGNESIUM-CHELATASE SUBUNIT CHLH, CHLOROPLASTIC"/>
    <property type="match status" value="1"/>
</dbReference>
<dbReference type="EMBL" id="JABANE010000042">
    <property type="protein sequence ID" value="NME69495.1"/>
    <property type="molecule type" value="Genomic_DNA"/>
</dbReference>
<accession>A0A7X9RVJ5</accession>
<keyword evidence="4" id="KW-1185">Reference proteome</keyword>
<evidence type="ECO:0000259" key="2">
    <source>
        <dbReference type="Pfam" id="PF02514"/>
    </source>
</evidence>
<dbReference type="CDD" id="cd10150">
    <property type="entry name" value="CobN_like"/>
    <property type="match status" value="1"/>
</dbReference>
<evidence type="ECO:0000256" key="1">
    <source>
        <dbReference type="SAM" id="Phobius"/>
    </source>
</evidence>
<feature type="transmembrane region" description="Helical" evidence="1">
    <location>
        <begin position="1382"/>
        <end position="1400"/>
    </location>
</feature>